<dbReference type="GO" id="GO:0003677">
    <property type="term" value="F:DNA binding"/>
    <property type="evidence" value="ECO:0007669"/>
    <property type="project" value="InterPro"/>
</dbReference>
<dbReference type="InterPro" id="IPR010982">
    <property type="entry name" value="Lambda_DNA-bd_dom_sf"/>
</dbReference>
<name>A0A094JG32_9GAMM</name>
<dbReference type="EMBL" id="JPER01000001">
    <property type="protein sequence ID" value="KFZ31521.1"/>
    <property type="molecule type" value="Genomic_DNA"/>
</dbReference>
<dbReference type="eggNOG" id="ENOG5031IC7">
    <property type="taxonomic scope" value="Bacteria"/>
</dbReference>
<dbReference type="STRING" id="435908.IDSA_02085"/>
<evidence type="ECO:0000313" key="2">
    <source>
        <dbReference type="Proteomes" id="UP000054363"/>
    </source>
</evidence>
<sequence>MSDERTSAITSSLDPEYSLPDIDECMARLELISGLRGKGRIMRWLDLPEGTYSNWKRRNSVNYGKLVGGLLSQGVSLDWFFAPYQNLRYPAPVDVLDLGEIQAFHREQDTMEETIRALVRVEPLLTHYGAPLTEPNKQLMVETFRLQRREVVPLNMVLRQVAKALALRGVPNRGS</sequence>
<gene>
    <name evidence="1" type="ORF">IDSA_02085</name>
</gene>
<keyword evidence="2" id="KW-1185">Reference proteome</keyword>
<evidence type="ECO:0000313" key="1">
    <source>
        <dbReference type="EMBL" id="KFZ31521.1"/>
    </source>
</evidence>
<dbReference type="Proteomes" id="UP000054363">
    <property type="component" value="Unassembled WGS sequence"/>
</dbReference>
<dbReference type="AlphaFoldDB" id="A0A094JG32"/>
<dbReference type="RefSeq" id="WP_034773841.1">
    <property type="nucleotide sequence ID" value="NZ_JPER01000001.1"/>
</dbReference>
<reference evidence="1 2" key="1">
    <citation type="submission" date="2014-06" db="EMBL/GenBank/DDBJ databases">
        <title>The draft genome sequence of Idiomarina salinarum ISL-52.</title>
        <authorList>
            <person name="Du J."/>
            <person name="Shao Z."/>
        </authorList>
    </citation>
    <scope>NUCLEOTIDE SEQUENCE [LARGE SCALE GENOMIC DNA]</scope>
    <source>
        <strain evidence="1 2">ISL-52</strain>
    </source>
</reference>
<comment type="caution">
    <text evidence="1">The sequence shown here is derived from an EMBL/GenBank/DDBJ whole genome shotgun (WGS) entry which is preliminary data.</text>
</comment>
<proteinExistence type="predicted"/>
<dbReference type="Gene3D" id="1.10.260.40">
    <property type="entry name" value="lambda repressor-like DNA-binding domains"/>
    <property type="match status" value="1"/>
</dbReference>
<dbReference type="OrthoDB" id="6401311at2"/>
<organism evidence="1 2">
    <name type="scientific">Pseudidiomarina salinarum</name>
    <dbReference type="NCBI Taxonomy" id="435908"/>
    <lineage>
        <taxon>Bacteria</taxon>
        <taxon>Pseudomonadati</taxon>
        <taxon>Pseudomonadota</taxon>
        <taxon>Gammaproteobacteria</taxon>
        <taxon>Alteromonadales</taxon>
        <taxon>Idiomarinaceae</taxon>
        <taxon>Pseudidiomarina</taxon>
    </lineage>
</organism>
<accession>A0A094JG32</accession>
<protein>
    <submittedName>
        <fullName evidence="1">Uncharacterized protein</fullName>
    </submittedName>
</protein>